<accession>A0A8H6W463</accession>
<dbReference type="Proteomes" id="UP000636479">
    <property type="component" value="Unassembled WGS sequence"/>
</dbReference>
<sequence>MPRGPESLLLCRTTAFHFFLTMSDSIRLPSKKRKASEGKDGKKKKSSSSSSHSWLSTFQAPSTSNGTTSLPVPASDSLDPMPHPLVLPEASSEPLTAPDALKSWDVHDTNDEIGVALSNGRPPSPQAVVPVPDVQEQDILPNTSRDSVAVGIPEPEPEAYAAEPPIPEPEEPQCLTPKDNKYYFESGDCTFLVGGVLFKVHKYGFQKDPDSAFANMFKDAQGDVSAPIPLSDSSEDFRLLCWVLYAPLSKIFRLATQPNDNIDVKKYLRILDIAHKYTLVDVETWAWSMAQLNPSAMPSHLDSCSEGDLVELFGLAMRCSTSAREFVQLVETAWLGRVKRDELRCSRALTVGEYYGRREFQGNLFMEMRNRLTNGSIWTSPQLGLQNLHLTKVQSDRLLLGFVTMASQMASIRQLLSSELPIAGANLNRSFGPSHYHISCEDEWRTMCHERSFEYDNPVGARLILEDAGKSAYYTCVIERFQVVAADLKQYVPDKAADYFLGPVVSATPLQDKPPEMLPPKPIE</sequence>
<reference evidence="2" key="1">
    <citation type="submission" date="2020-05" db="EMBL/GenBank/DDBJ databases">
        <title>Mycena genomes resolve the evolution of fungal bioluminescence.</title>
        <authorList>
            <person name="Tsai I.J."/>
        </authorList>
    </citation>
    <scope>NUCLEOTIDE SEQUENCE</scope>
    <source>
        <strain evidence="2">171206Taipei</strain>
    </source>
</reference>
<evidence type="ECO:0000313" key="2">
    <source>
        <dbReference type="EMBL" id="KAF7298644.1"/>
    </source>
</evidence>
<keyword evidence="3" id="KW-1185">Reference proteome</keyword>
<gene>
    <name evidence="2" type="ORF">MIND_00811500</name>
</gene>
<dbReference type="AlphaFoldDB" id="A0A8H6W463"/>
<dbReference type="RefSeq" id="XP_037218032.1">
    <property type="nucleotide sequence ID" value="XM_037364790.1"/>
</dbReference>
<name>A0A8H6W463_9AGAR</name>
<comment type="caution">
    <text evidence="2">The sequence shown here is derived from an EMBL/GenBank/DDBJ whole genome shotgun (WGS) entry which is preliminary data.</text>
</comment>
<proteinExistence type="predicted"/>
<evidence type="ECO:0008006" key="4">
    <source>
        <dbReference type="Google" id="ProtNLM"/>
    </source>
</evidence>
<protein>
    <recommendedName>
        <fullName evidence="4">BTB domain-containing protein</fullName>
    </recommendedName>
</protein>
<dbReference type="EMBL" id="JACAZF010000007">
    <property type="protein sequence ID" value="KAF7298644.1"/>
    <property type="molecule type" value="Genomic_DNA"/>
</dbReference>
<dbReference type="GeneID" id="59347306"/>
<dbReference type="OrthoDB" id="2886395at2759"/>
<evidence type="ECO:0000313" key="3">
    <source>
        <dbReference type="Proteomes" id="UP000636479"/>
    </source>
</evidence>
<evidence type="ECO:0000256" key="1">
    <source>
        <dbReference type="SAM" id="MobiDB-lite"/>
    </source>
</evidence>
<feature type="region of interest" description="Disordered" evidence="1">
    <location>
        <begin position="29"/>
        <end position="94"/>
    </location>
</feature>
<organism evidence="2 3">
    <name type="scientific">Mycena indigotica</name>
    <dbReference type="NCBI Taxonomy" id="2126181"/>
    <lineage>
        <taxon>Eukaryota</taxon>
        <taxon>Fungi</taxon>
        <taxon>Dikarya</taxon>
        <taxon>Basidiomycota</taxon>
        <taxon>Agaricomycotina</taxon>
        <taxon>Agaricomycetes</taxon>
        <taxon>Agaricomycetidae</taxon>
        <taxon>Agaricales</taxon>
        <taxon>Marasmiineae</taxon>
        <taxon>Mycenaceae</taxon>
        <taxon>Mycena</taxon>
    </lineage>
</organism>
<feature type="compositionally biased region" description="Polar residues" evidence="1">
    <location>
        <begin position="54"/>
        <end position="70"/>
    </location>
</feature>